<organism evidence="2 3">
    <name type="scientific">Aliarcobacter cryaerophilus</name>
    <dbReference type="NCBI Taxonomy" id="28198"/>
    <lineage>
        <taxon>Bacteria</taxon>
        <taxon>Pseudomonadati</taxon>
        <taxon>Campylobacterota</taxon>
        <taxon>Epsilonproteobacteria</taxon>
        <taxon>Campylobacterales</taxon>
        <taxon>Arcobacteraceae</taxon>
        <taxon>Aliarcobacter</taxon>
    </lineage>
</organism>
<evidence type="ECO:0000313" key="3">
    <source>
        <dbReference type="Proteomes" id="UP000515842"/>
    </source>
</evidence>
<dbReference type="RefSeq" id="WP_187473797.1">
    <property type="nucleotide sequence ID" value="NZ_CP060693.1"/>
</dbReference>
<dbReference type="InterPro" id="IPR025139">
    <property type="entry name" value="DUF4062"/>
</dbReference>
<protein>
    <submittedName>
        <fullName evidence="2">DUF4062 domain-containing protein</fullName>
    </submittedName>
</protein>
<dbReference type="Gene3D" id="3.40.50.450">
    <property type="match status" value="1"/>
</dbReference>
<proteinExistence type="predicted"/>
<feature type="domain" description="DUF4062" evidence="1">
    <location>
        <begin position="13"/>
        <end position="97"/>
    </location>
</feature>
<gene>
    <name evidence="2" type="ORF">HOO34_05660</name>
</gene>
<reference evidence="2 3" key="1">
    <citation type="journal article" date="2020" name="Front. Microbiol.">
        <title>Genomic Analysis and Antimicrobial Resistance of Aliarcobacter cryaerophilus Strains From German Water Poultry.</title>
        <authorList>
            <person name="Muller E."/>
            <person name="Hotzel H."/>
            <person name="Ahlers C."/>
            <person name="Hanel I."/>
            <person name="Tomaso H."/>
            <person name="Abdel-Glil M.Y."/>
        </authorList>
    </citation>
    <scope>NUCLEOTIDE SEQUENCE [LARGE SCALE GENOMIC DNA]</scope>
    <source>
        <strain evidence="2 3">16CS1285-4</strain>
    </source>
</reference>
<evidence type="ECO:0000259" key="1">
    <source>
        <dbReference type="Pfam" id="PF13271"/>
    </source>
</evidence>
<dbReference type="AlphaFoldDB" id="A0A7G9LKN1"/>
<accession>A0A7G9LKN1</accession>
<name>A0A7G9LKN1_9BACT</name>
<dbReference type="Proteomes" id="UP000515842">
    <property type="component" value="Chromosome"/>
</dbReference>
<sequence>MPELQTKRKKPTILISSTVYGIEELLERIYTILTAFGYEVWMSHKGTLPVFSSNTAFENCLLAVEKCDLFLGLITPAYGSGQDGSGLSITHQELLQAIELKKPRWLLAHNSVVFSRRLLRDLGYDSKENRKKLKLNKGSNSISDLRVIDMYEDAILDIEPLDKRVGNWVQEFSSDEDAFLFASAQFGRFQEVERFLEENFKNTQNLIEKVSDTTGVEL</sequence>
<evidence type="ECO:0000313" key="2">
    <source>
        <dbReference type="EMBL" id="QNM89180.1"/>
    </source>
</evidence>
<dbReference type="EMBL" id="CP060693">
    <property type="protein sequence ID" value="QNM89180.1"/>
    <property type="molecule type" value="Genomic_DNA"/>
</dbReference>
<dbReference type="Pfam" id="PF13271">
    <property type="entry name" value="DUF4062"/>
    <property type="match status" value="1"/>
</dbReference>